<proteinExistence type="predicted"/>
<feature type="region of interest" description="Disordered" evidence="1">
    <location>
        <begin position="89"/>
        <end position="110"/>
    </location>
</feature>
<dbReference type="Proteomes" id="UP000095287">
    <property type="component" value="Unplaced"/>
</dbReference>
<dbReference type="WBParaSite" id="L893_g23768.t1">
    <property type="protein sequence ID" value="L893_g23768.t1"/>
    <property type="gene ID" value="L893_g23768"/>
</dbReference>
<keyword evidence="2" id="KW-1185">Reference proteome</keyword>
<dbReference type="AlphaFoldDB" id="A0A1I7Z7R9"/>
<evidence type="ECO:0000313" key="2">
    <source>
        <dbReference type="Proteomes" id="UP000095287"/>
    </source>
</evidence>
<feature type="compositionally biased region" description="Low complexity" evidence="1">
    <location>
        <begin position="1"/>
        <end position="14"/>
    </location>
</feature>
<feature type="region of interest" description="Disordered" evidence="1">
    <location>
        <begin position="1"/>
        <end position="33"/>
    </location>
</feature>
<name>A0A1I7Z7R9_9BILA</name>
<evidence type="ECO:0000256" key="1">
    <source>
        <dbReference type="SAM" id="MobiDB-lite"/>
    </source>
</evidence>
<evidence type="ECO:0000313" key="3">
    <source>
        <dbReference type="WBParaSite" id="L893_g23768.t1"/>
    </source>
</evidence>
<reference evidence="3" key="1">
    <citation type="submission" date="2016-11" db="UniProtKB">
        <authorList>
            <consortium name="WormBaseParasite"/>
        </authorList>
    </citation>
    <scope>IDENTIFICATION</scope>
</reference>
<organism evidence="2 3">
    <name type="scientific">Steinernema glaseri</name>
    <dbReference type="NCBI Taxonomy" id="37863"/>
    <lineage>
        <taxon>Eukaryota</taxon>
        <taxon>Metazoa</taxon>
        <taxon>Ecdysozoa</taxon>
        <taxon>Nematoda</taxon>
        <taxon>Chromadorea</taxon>
        <taxon>Rhabditida</taxon>
        <taxon>Tylenchina</taxon>
        <taxon>Panagrolaimomorpha</taxon>
        <taxon>Strongyloidoidea</taxon>
        <taxon>Steinernematidae</taxon>
        <taxon>Steinernema</taxon>
    </lineage>
</organism>
<accession>A0A1I7Z7R9</accession>
<sequence>MLFVSSARSLSASPSRPPPRLPSRSLPRSVDGPCMEQGLHRSVPWHCERRFRPSVRHLARFVLPRLLGICPTRRTAMIATVMISSIGPPRGPYPTRSRRRRRQHLTGCGRSEQIAAETAGLLTRRRRPSSPSARACLLAITAHCRLPYLHS</sequence>
<protein>
    <submittedName>
        <fullName evidence="3">Transposase</fullName>
    </submittedName>
</protein>